<dbReference type="Proteomes" id="UP000199516">
    <property type="component" value="Unassembled WGS sequence"/>
</dbReference>
<evidence type="ECO:0000256" key="4">
    <source>
        <dbReference type="ARBA" id="ARBA00022692"/>
    </source>
</evidence>
<feature type="transmembrane region" description="Helical" evidence="7">
    <location>
        <begin position="67"/>
        <end position="89"/>
    </location>
</feature>
<dbReference type="OrthoDB" id="401182at2"/>
<evidence type="ECO:0000256" key="2">
    <source>
        <dbReference type="ARBA" id="ARBA00022448"/>
    </source>
</evidence>
<dbReference type="STRING" id="930128.SAMN05192532_104157"/>
<dbReference type="PANTHER" id="PTHR36838">
    <property type="entry name" value="AUXIN EFFLUX CARRIER FAMILY PROTEIN"/>
    <property type="match status" value="1"/>
</dbReference>
<dbReference type="PANTHER" id="PTHR36838:SF3">
    <property type="entry name" value="TRANSPORTER AUXIN EFFLUX CARRIER EC FAMILY"/>
    <property type="match status" value="1"/>
</dbReference>
<gene>
    <name evidence="8" type="ORF">SAMN05192532_104157</name>
</gene>
<evidence type="ECO:0008006" key="10">
    <source>
        <dbReference type="Google" id="ProtNLM"/>
    </source>
</evidence>
<dbReference type="AlphaFoldDB" id="A0A1I2DMK0"/>
<feature type="transmembrane region" description="Helical" evidence="7">
    <location>
        <begin position="227"/>
        <end position="251"/>
    </location>
</feature>
<dbReference type="EMBL" id="FONT01000004">
    <property type="protein sequence ID" value="SFE81493.1"/>
    <property type="molecule type" value="Genomic_DNA"/>
</dbReference>
<organism evidence="8 9">
    <name type="scientific">Alteribacillus iranensis</name>
    <dbReference type="NCBI Taxonomy" id="930128"/>
    <lineage>
        <taxon>Bacteria</taxon>
        <taxon>Bacillati</taxon>
        <taxon>Bacillota</taxon>
        <taxon>Bacilli</taxon>
        <taxon>Bacillales</taxon>
        <taxon>Bacillaceae</taxon>
        <taxon>Alteribacillus</taxon>
    </lineage>
</organism>
<dbReference type="GO" id="GO:0055085">
    <property type="term" value="P:transmembrane transport"/>
    <property type="evidence" value="ECO:0007669"/>
    <property type="project" value="InterPro"/>
</dbReference>
<keyword evidence="4 7" id="KW-0812">Transmembrane</keyword>
<reference evidence="8 9" key="1">
    <citation type="submission" date="2016-10" db="EMBL/GenBank/DDBJ databases">
        <authorList>
            <person name="de Groot N.N."/>
        </authorList>
    </citation>
    <scope>NUCLEOTIDE SEQUENCE [LARGE SCALE GENOMIC DNA]</scope>
    <source>
        <strain evidence="8 9">DSM 23995</strain>
    </source>
</reference>
<keyword evidence="2" id="KW-0813">Transport</keyword>
<feature type="transmembrane region" description="Helical" evidence="7">
    <location>
        <begin position="36"/>
        <end position="55"/>
    </location>
</feature>
<name>A0A1I2DMK0_9BACI</name>
<feature type="transmembrane region" description="Helical" evidence="7">
    <location>
        <begin position="101"/>
        <end position="123"/>
    </location>
</feature>
<feature type="transmembrane region" description="Helical" evidence="7">
    <location>
        <begin position="192"/>
        <end position="215"/>
    </location>
</feature>
<feature type="transmembrane region" description="Helical" evidence="7">
    <location>
        <begin position="257"/>
        <end position="278"/>
    </location>
</feature>
<proteinExistence type="predicted"/>
<feature type="transmembrane region" description="Helical" evidence="7">
    <location>
        <begin position="290"/>
        <end position="310"/>
    </location>
</feature>
<feature type="transmembrane region" description="Helical" evidence="7">
    <location>
        <begin position="163"/>
        <end position="180"/>
    </location>
</feature>
<evidence type="ECO:0000256" key="7">
    <source>
        <dbReference type="SAM" id="Phobius"/>
    </source>
</evidence>
<protein>
    <recommendedName>
        <fullName evidence="10">Membrane transport protein</fullName>
    </recommendedName>
</protein>
<evidence type="ECO:0000256" key="5">
    <source>
        <dbReference type="ARBA" id="ARBA00022989"/>
    </source>
</evidence>
<dbReference type="RefSeq" id="WP_091661377.1">
    <property type="nucleotide sequence ID" value="NZ_FONT01000004.1"/>
</dbReference>
<evidence type="ECO:0000256" key="3">
    <source>
        <dbReference type="ARBA" id="ARBA00022475"/>
    </source>
</evidence>
<dbReference type="Pfam" id="PF03547">
    <property type="entry name" value="Mem_trans"/>
    <property type="match status" value="2"/>
</dbReference>
<evidence type="ECO:0000313" key="8">
    <source>
        <dbReference type="EMBL" id="SFE81493.1"/>
    </source>
</evidence>
<feature type="transmembrane region" description="Helical" evidence="7">
    <location>
        <begin position="6"/>
        <end position="29"/>
    </location>
</feature>
<keyword evidence="9" id="KW-1185">Reference proteome</keyword>
<evidence type="ECO:0000313" key="9">
    <source>
        <dbReference type="Proteomes" id="UP000199516"/>
    </source>
</evidence>
<evidence type="ECO:0000256" key="6">
    <source>
        <dbReference type="ARBA" id="ARBA00023136"/>
    </source>
</evidence>
<dbReference type="InterPro" id="IPR004776">
    <property type="entry name" value="Mem_transp_PIN-like"/>
</dbReference>
<feature type="transmembrane region" description="Helical" evidence="7">
    <location>
        <begin position="129"/>
        <end position="151"/>
    </location>
</feature>
<sequence length="313" mass="34127">MDIATVALAILMMAVIIAIGSAVALQITITEEIKRIFIILIIYVVVPAMILNGIVNTEMTDQVIRQVFTIFGMSVVFNGAAVVFSLFLGKGLGIEWALAKKLSLLSALGNTGFIGIPLCLAIFGPMGGVLAAVFDAGLDVIVFSLGIYLLQSDNGFDYRQLKSLMNPPLGAIVIGMLVAINSIESPLFIQDLIAMLAGLAAPLAMFYIGFLLPSFLKEKSVFYFPQLWFPVSMKLLIIPVLTMPLVMMLPIENFLKNVFIILTAMPNFMLATPLFAMYTEEEDKAVMSTVYSTLFSLLTIPLIAFLTNIFTKL</sequence>
<comment type="subcellular location">
    <subcellularLocation>
        <location evidence="1">Membrane</location>
        <topology evidence="1">Multi-pass membrane protein</topology>
    </subcellularLocation>
</comment>
<accession>A0A1I2DMK0</accession>
<keyword evidence="6 7" id="KW-0472">Membrane</keyword>
<dbReference type="GO" id="GO:0016020">
    <property type="term" value="C:membrane"/>
    <property type="evidence" value="ECO:0007669"/>
    <property type="project" value="UniProtKB-SubCell"/>
</dbReference>
<keyword evidence="5 7" id="KW-1133">Transmembrane helix</keyword>
<keyword evidence="3" id="KW-1003">Cell membrane</keyword>
<evidence type="ECO:0000256" key="1">
    <source>
        <dbReference type="ARBA" id="ARBA00004141"/>
    </source>
</evidence>